<dbReference type="PROSITE" id="PS50048">
    <property type="entry name" value="ZN2_CY6_FUNGAL_2"/>
    <property type="match status" value="1"/>
</dbReference>
<dbReference type="PANTHER" id="PTHR31668">
    <property type="entry name" value="GLUCOSE TRANSPORT TRANSCRIPTION REGULATOR RGT1-RELATED-RELATED"/>
    <property type="match status" value="1"/>
</dbReference>
<dbReference type="OrthoDB" id="4330117at2759"/>
<dbReference type="CDD" id="cd00067">
    <property type="entry name" value="GAL4"/>
    <property type="match status" value="1"/>
</dbReference>
<dbReference type="Proteomes" id="UP000452235">
    <property type="component" value="Unassembled WGS sequence"/>
</dbReference>
<dbReference type="InterPro" id="IPR050797">
    <property type="entry name" value="Carb_Metab_Trans_Reg"/>
</dbReference>
<dbReference type="GO" id="GO:0008270">
    <property type="term" value="F:zinc ion binding"/>
    <property type="evidence" value="ECO:0007669"/>
    <property type="project" value="InterPro"/>
</dbReference>
<dbReference type="AlphaFoldDB" id="A0A5M3YW60"/>
<evidence type="ECO:0000313" key="2">
    <source>
        <dbReference type="Proteomes" id="UP000452235"/>
    </source>
</evidence>
<dbReference type="InterPro" id="IPR001138">
    <property type="entry name" value="Zn2Cys6_DnaBD"/>
</dbReference>
<evidence type="ECO:0000313" key="1">
    <source>
        <dbReference type="EMBL" id="GFF14255.1"/>
    </source>
</evidence>
<accession>A0A5M3YW60</accession>
<dbReference type="Pfam" id="PF00172">
    <property type="entry name" value="Zn_clus"/>
    <property type="match status" value="1"/>
</dbReference>
<protein>
    <submittedName>
        <fullName evidence="1">Uncharacterized protein</fullName>
    </submittedName>
</protein>
<dbReference type="GO" id="GO:0009893">
    <property type="term" value="P:positive regulation of metabolic process"/>
    <property type="evidence" value="ECO:0007669"/>
    <property type="project" value="UniProtKB-ARBA"/>
</dbReference>
<organism evidence="1 2">
    <name type="scientific">Aspergillus terreus</name>
    <dbReference type="NCBI Taxonomy" id="33178"/>
    <lineage>
        <taxon>Eukaryota</taxon>
        <taxon>Fungi</taxon>
        <taxon>Dikarya</taxon>
        <taxon>Ascomycota</taxon>
        <taxon>Pezizomycotina</taxon>
        <taxon>Eurotiomycetes</taxon>
        <taxon>Eurotiomycetidae</taxon>
        <taxon>Eurotiales</taxon>
        <taxon>Aspergillaceae</taxon>
        <taxon>Aspergillus</taxon>
        <taxon>Aspergillus subgen. Circumdati</taxon>
    </lineage>
</organism>
<reference evidence="1 2" key="1">
    <citation type="submission" date="2020-01" db="EMBL/GenBank/DDBJ databases">
        <title>Aspergillus terreus IFO 6365 whole genome shotgun sequence.</title>
        <authorList>
            <person name="Kanamasa S."/>
            <person name="Takahashi H."/>
        </authorList>
    </citation>
    <scope>NUCLEOTIDE SEQUENCE [LARGE SCALE GENOMIC DNA]</scope>
    <source>
        <strain evidence="1 2">IFO 6365</strain>
    </source>
</reference>
<dbReference type="Gene3D" id="4.10.240.10">
    <property type="entry name" value="Zn(2)-C6 fungal-type DNA-binding domain"/>
    <property type="match status" value="1"/>
</dbReference>
<dbReference type="PROSITE" id="PS00463">
    <property type="entry name" value="ZN2_CY6_FUNGAL_1"/>
    <property type="match status" value="1"/>
</dbReference>
<dbReference type="SUPFAM" id="SSF57701">
    <property type="entry name" value="Zn2/Cys6 DNA-binding domain"/>
    <property type="match status" value="1"/>
</dbReference>
<dbReference type="EMBL" id="BLJY01000003">
    <property type="protein sequence ID" value="GFF14255.1"/>
    <property type="molecule type" value="Genomic_DNA"/>
</dbReference>
<dbReference type="VEuPathDB" id="FungiDB:ATEG_00326"/>
<dbReference type="SMART" id="SM00066">
    <property type="entry name" value="GAL4"/>
    <property type="match status" value="1"/>
</dbReference>
<dbReference type="InterPro" id="IPR036864">
    <property type="entry name" value="Zn2-C6_fun-type_DNA-bd_sf"/>
</dbReference>
<sequence>MAKPNQRHACDRCHGQKLRCIHSGGGPCVRCAKAKATCSWSQSLRSNRLKRHNAPISDVPLACAQLATQPTDPNTPPFGAYMSQPSSAGVDIDINLLQTQFTESTPWALPAGRYPSPASQEMETYNVGHTEADLPTTADWMWPVVANGPIQTTPPTNWQHAFNQEWAMMASQHPVATMNTPSRSSPVSDAVDPPKTVCLLATIRELSELNIDLYAHEATVPKPPASLEEPISWKNKDFAIDRTFHLSQRLIEIVNKRYPRYLETARMQTPDRTPERTSESSPSGPPLDQGSCLLILSCYTRLIETYDRIFANMQGCLDRSSVTAREDYVHMPSVQVGSFSLPHSSSLQIVLILQLARQLLTRMGEIIKAVQPEKRNNPADVALSESATGGLLLSSALETVSAEEDRLMKRITKLRSTLIELNIL</sequence>
<keyword evidence="2" id="KW-1185">Reference proteome</keyword>
<proteinExistence type="predicted"/>
<name>A0A5M3YW60_ASPTE</name>
<dbReference type="GO" id="GO:0000981">
    <property type="term" value="F:DNA-binding transcription factor activity, RNA polymerase II-specific"/>
    <property type="evidence" value="ECO:0007669"/>
    <property type="project" value="InterPro"/>
</dbReference>
<comment type="caution">
    <text evidence="1">The sequence shown here is derived from an EMBL/GenBank/DDBJ whole genome shotgun (WGS) entry which is preliminary data.</text>
</comment>
<gene>
    <name evidence="1" type="ORF">ATEIFO6365_0003032100</name>
</gene>